<organism evidence="3">
    <name type="scientific">marine sediment metagenome</name>
    <dbReference type="NCBI Taxonomy" id="412755"/>
    <lineage>
        <taxon>unclassified sequences</taxon>
        <taxon>metagenomes</taxon>
        <taxon>ecological metagenomes</taxon>
    </lineage>
</organism>
<accession>A0A0F9BXJ9</accession>
<dbReference type="Gene3D" id="3.90.1150.10">
    <property type="entry name" value="Aspartate Aminotransferase, domain 1"/>
    <property type="match status" value="1"/>
</dbReference>
<dbReference type="InterPro" id="IPR005814">
    <property type="entry name" value="Aminotrans_3"/>
</dbReference>
<dbReference type="SUPFAM" id="SSF53383">
    <property type="entry name" value="PLP-dependent transferases"/>
    <property type="match status" value="1"/>
</dbReference>
<dbReference type="GO" id="GO:0030170">
    <property type="term" value="F:pyridoxal phosphate binding"/>
    <property type="evidence" value="ECO:0007669"/>
    <property type="project" value="InterPro"/>
</dbReference>
<dbReference type="PANTHER" id="PTHR43094">
    <property type="entry name" value="AMINOTRANSFERASE"/>
    <property type="match status" value="1"/>
</dbReference>
<protein>
    <recommendedName>
        <fullName evidence="4">Aminotransferase class III-fold pyridoxal phosphate-dependent enzyme</fullName>
    </recommendedName>
</protein>
<dbReference type="InterPro" id="IPR015421">
    <property type="entry name" value="PyrdxlP-dep_Trfase_major"/>
</dbReference>
<sequence>MGAADDVKLVTEHTYGTWRAQKDWSKPLYVAGAKGSHFYDDKNNRYLDFSSQLMCSNLGHGNEAIISAICDGAKTLPYVGPSFVSDLKAKAVKSLLSVMPEGLTQFFISTSGTEANEAAVKIARQYKAPKYKIISRYRSYHGSTGAGIALTGDPRRWFAEPVGKLPGVVFAPDAYCYRCPFGLNYPECDIRCAEYVDYMIKEEGNVAAIFIEPVVGTNGIIVPPKEYLPRLREIADENGVLLILDEVMSGWYRTGKCFSFEHWNVKPDIFTTAKGCTGAYTPVGVTVTTGDIKDFFNERFFPHGHTYAMHPLALSAVPAAVKEYEKLFATGLPQNASAHLEKRLNELAERHKCVGEVRGIGHFW</sequence>
<evidence type="ECO:0008006" key="4">
    <source>
        <dbReference type="Google" id="ProtNLM"/>
    </source>
</evidence>
<feature type="non-terminal residue" evidence="3">
    <location>
        <position position="364"/>
    </location>
</feature>
<comment type="caution">
    <text evidence="3">The sequence shown here is derived from an EMBL/GenBank/DDBJ whole genome shotgun (WGS) entry which is preliminary data.</text>
</comment>
<keyword evidence="2" id="KW-0663">Pyridoxal phosphate</keyword>
<dbReference type="GO" id="GO:0008483">
    <property type="term" value="F:transaminase activity"/>
    <property type="evidence" value="ECO:0007669"/>
    <property type="project" value="InterPro"/>
</dbReference>
<evidence type="ECO:0000256" key="1">
    <source>
        <dbReference type="ARBA" id="ARBA00008954"/>
    </source>
</evidence>
<dbReference type="Pfam" id="PF00202">
    <property type="entry name" value="Aminotran_3"/>
    <property type="match status" value="1"/>
</dbReference>
<name>A0A0F9BXJ9_9ZZZZ</name>
<proteinExistence type="inferred from homology"/>
<reference evidence="3" key="1">
    <citation type="journal article" date="2015" name="Nature">
        <title>Complex archaea that bridge the gap between prokaryotes and eukaryotes.</title>
        <authorList>
            <person name="Spang A."/>
            <person name="Saw J.H."/>
            <person name="Jorgensen S.L."/>
            <person name="Zaremba-Niedzwiedzka K."/>
            <person name="Martijn J."/>
            <person name="Lind A.E."/>
            <person name="van Eijk R."/>
            <person name="Schleper C."/>
            <person name="Guy L."/>
            <person name="Ettema T.J."/>
        </authorList>
    </citation>
    <scope>NUCLEOTIDE SEQUENCE</scope>
</reference>
<dbReference type="CDD" id="cd00610">
    <property type="entry name" value="OAT_like"/>
    <property type="match status" value="1"/>
</dbReference>
<evidence type="ECO:0000313" key="3">
    <source>
        <dbReference type="EMBL" id="KKK95074.1"/>
    </source>
</evidence>
<dbReference type="Gene3D" id="3.40.640.10">
    <property type="entry name" value="Type I PLP-dependent aspartate aminotransferase-like (Major domain)"/>
    <property type="match status" value="1"/>
</dbReference>
<dbReference type="EMBL" id="LAZR01047070">
    <property type="protein sequence ID" value="KKK95074.1"/>
    <property type="molecule type" value="Genomic_DNA"/>
</dbReference>
<gene>
    <name evidence="3" type="ORF">LCGC14_2676460</name>
</gene>
<dbReference type="PANTHER" id="PTHR43094:SF1">
    <property type="entry name" value="AMINOTRANSFERASE CLASS-III"/>
    <property type="match status" value="1"/>
</dbReference>
<dbReference type="AlphaFoldDB" id="A0A0F9BXJ9"/>
<dbReference type="GO" id="GO:0005829">
    <property type="term" value="C:cytosol"/>
    <property type="evidence" value="ECO:0007669"/>
    <property type="project" value="TreeGrafter"/>
</dbReference>
<comment type="similarity">
    <text evidence="1">Belongs to the class-III pyridoxal-phosphate-dependent aminotransferase family.</text>
</comment>
<evidence type="ECO:0000256" key="2">
    <source>
        <dbReference type="ARBA" id="ARBA00022898"/>
    </source>
</evidence>
<dbReference type="InterPro" id="IPR015422">
    <property type="entry name" value="PyrdxlP-dep_Trfase_small"/>
</dbReference>
<dbReference type="InterPro" id="IPR015424">
    <property type="entry name" value="PyrdxlP-dep_Trfase"/>
</dbReference>